<dbReference type="Pfam" id="PF04836">
    <property type="entry name" value="IFRD_C"/>
    <property type="match status" value="1"/>
</dbReference>
<feature type="domain" description="Interferon-related developmental regulator N-terminal" evidence="2">
    <location>
        <begin position="32"/>
        <end position="74"/>
    </location>
</feature>
<reference evidence="3" key="2">
    <citation type="submission" date="2017-11" db="EMBL/GenBank/DDBJ databases">
        <title>Coralsnake Venomics: Analyses of Venom Gland Transcriptomes and Proteomes of Six Brazilian Taxa.</title>
        <authorList>
            <person name="Aird S.D."/>
            <person name="Jorge da Silva N."/>
            <person name="Qiu L."/>
            <person name="Villar-Briones A."/>
            <person name="Aparecida-Saddi V."/>
            <person name="Campos-Telles M.P."/>
            <person name="Grau M."/>
            <person name="Mikheyev A.S."/>
        </authorList>
    </citation>
    <scope>NUCLEOTIDE SEQUENCE</scope>
    <source>
        <tissue evidence="3">Venom_gland</tissue>
    </source>
</reference>
<dbReference type="InterPro" id="IPR039777">
    <property type="entry name" value="IFRD"/>
</dbReference>
<evidence type="ECO:0000259" key="2">
    <source>
        <dbReference type="Pfam" id="PF05004"/>
    </source>
</evidence>
<dbReference type="Pfam" id="PF05004">
    <property type="entry name" value="IFRD"/>
    <property type="match status" value="1"/>
</dbReference>
<dbReference type="PANTHER" id="PTHR12354:SF6">
    <property type="entry name" value="INTERFERON-RELATED DEVELOPMENTAL REGULATOR 1"/>
    <property type="match status" value="1"/>
</dbReference>
<proteinExistence type="predicted"/>
<sequence length="179" mass="21318">MTMCKFTAWSLKLECTSLRCNKQLLYFFRIFLNEDMELLTQKLKALATDGNKHRAKVDKRKQRSVFRDVLRAIEQEHDFPTETVRFGPERMYIDCWVKKQTYNTFKEILGSGMQYHLQSNELLRNIFELGPPLMLDEATLKSMKITRFERHLYNSAAFKARTKARSKCRDKRTDVDEVF</sequence>
<reference evidence="3" key="1">
    <citation type="submission" date="2017-07" db="EMBL/GenBank/DDBJ databases">
        <authorList>
            <person name="Mikheyev A."/>
            <person name="Grau M."/>
        </authorList>
    </citation>
    <scope>NUCLEOTIDE SEQUENCE</scope>
    <source>
        <tissue evidence="3">Venom_gland</tissue>
    </source>
</reference>
<feature type="domain" description="Interferon-related developmental regulator C-terminal" evidence="1">
    <location>
        <begin position="120"/>
        <end position="173"/>
    </location>
</feature>
<dbReference type="AlphaFoldDB" id="A0A2D4KX37"/>
<dbReference type="EMBL" id="IACL01103818">
    <property type="protein sequence ID" value="LAB13287.1"/>
    <property type="molecule type" value="Transcribed_RNA"/>
</dbReference>
<protein>
    <recommendedName>
        <fullName evidence="4">Interferon-related developmental regulator C-terminal domain-containing protein</fullName>
    </recommendedName>
</protein>
<evidence type="ECO:0008006" key="4">
    <source>
        <dbReference type="Google" id="ProtNLM"/>
    </source>
</evidence>
<dbReference type="PANTHER" id="PTHR12354">
    <property type="entry name" value="INTERFERON-RELATED DEVELOPMENTAL REGULATOR"/>
    <property type="match status" value="1"/>
</dbReference>
<dbReference type="InterPro" id="IPR006921">
    <property type="entry name" value="Interferon-rel_develop_reg_C"/>
</dbReference>
<evidence type="ECO:0000259" key="1">
    <source>
        <dbReference type="Pfam" id="PF04836"/>
    </source>
</evidence>
<evidence type="ECO:0000313" key="3">
    <source>
        <dbReference type="EMBL" id="LAB13287.1"/>
    </source>
</evidence>
<dbReference type="InterPro" id="IPR007701">
    <property type="entry name" value="Interferon-rel_develop_reg_N"/>
</dbReference>
<accession>A0A2D4KX37</accession>
<name>A0A2D4KX37_9SAUR</name>
<dbReference type="GO" id="GO:0005634">
    <property type="term" value="C:nucleus"/>
    <property type="evidence" value="ECO:0007669"/>
    <property type="project" value="TreeGrafter"/>
</dbReference>
<organism evidence="3">
    <name type="scientific">Micrurus paraensis</name>
    <dbReference type="NCBI Taxonomy" id="1970185"/>
    <lineage>
        <taxon>Eukaryota</taxon>
        <taxon>Metazoa</taxon>
        <taxon>Chordata</taxon>
        <taxon>Craniata</taxon>
        <taxon>Vertebrata</taxon>
        <taxon>Euteleostomi</taxon>
        <taxon>Lepidosauria</taxon>
        <taxon>Squamata</taxon>
        <taxon>Bifurcata</taxon>
        <taxon>Unidentata</taxon>
        <taxon>Episquamata</taxon>
        <taxon>Toxicofera</taxon>
        <taxon>Serpentes</taxon>
        <taxon>Colubroidea</taxon>
        <taxon>Elapidae</taxon>
        <taxon>Elapinae</taxon>
        <taxon>Micrurus</taxon>
    </lineage>
</organism>